<dbReference type="PANTHER" id="PTHR37485:SF1">
    <property type="entry name" value="CELL DIVISION PROTEIN FTSB"/>
    <property type="match status" value="1"/>
</dbReference>
<evidence type="ECO:0000256" key="2">
    <source>
        <dbReference type="ARBA" id="ARBA00022618"/>
    </source>
</evidence>
<keyword evidence="1" id="KW-1003">Cell membrane</keyword>
<keyword evidence="5 7" id="KW-0472">Membrane</keyword>
<dbReference type="AlphaFoldDB" id="A0A848CCT6"/>
<dbReference type="InterPro" id="IPR023081">
    <property type="entry name" value="Cell_div_FtsB"/>
</dbReference>
<organism evidence="8 9">
    <name type="scientific">Desulfovibrio piger</name>
    <dbReference type="NCBI Taxonomy" id="901"/>
    <lineage>
        <taxon>Bacteria</taxon>
        <taxon>Pseudomonadati</taxon>
        <taxon>Thermodesulfobacteriota</taxon>
        <taxon>Desulfovibrionia</taxon>
        <taxon>Desulfovibrionales</taxon>
        <taxon>Desulfovibrionaceae</taxon>
        <taxon>Desulfovibrio</taxon>
    </lineage>
</organism>
<dbReference type="Pfam" id="PF04977">
    <property type="entry name" value="DivIC"/>
    <property type="match status" value="1"/>
</dbReference>
<evidence type="ECO:0000313" key="8">
    <source>
        <dbReference type="EMBL" id="NME52425.1"/>
    </source>
</evidence>
<keyword evidence="6" id="KW-0131">Cell cycle</keyword>
<evidence type="ECO:0000313" key="9">
    <source>
        <dbReference type="Proteomes" id="UP000522333"/>
    </source>
</evidence>
<keyword evidence="4 7" id="KW-1133">Transmembrane helix</keyword>
<dbReference type="EMBL" id="JABAFY010000026">
    <property type="protein sequence ID" value="NME52425.1"/>
    <property type="molecule type" value="Genomic_DNA"/>
</dbReference>
<dbReference type="PANTHER" id="PTHR37485">
    <property type="entry name" value="CELL DIVISION PROTEIN FTSB"/>
    <property type="match status" value="1"/>
</dbReference>
<evidence type="ECO:0000256" key="1">
    <source>
        <dbReference type="ARBA" id="ARBA00022475"/>
    </source>
</evidence>
<comment type="caution">
    <text evidence="8">The sequence shown here is derived from an EMBL/GenBank/DDBJ whole genome shotgun (WGS) entry which is preliminary data.</text>
</comment>
<gene>
    <name evidence="8" type="ORF">HF854_07780</name>
</gene>
<accession>A0A848CCT6</accession>
<protein>
    <submittedName>
        <fullName evidence="8">Septum formation initiator family protein</fullName>
    </submittedName>
</protein>
<dbReference type="InterPro" id="IPR007060">
    <property type="entry name" value="FtsL/DivIC"/>
</dbReference>
<sequence>MVAWRVIVLVAVWGINLIIFCHMIWGSEGLIAYRELKQKHAAIEAEIASIDAENRSLSRDIRLLQTDERYVEKMIRQRLHYVHENEVLYLFGDSSENRESGAATHDGQN</sequence>
<feature type="transmembrane region" description="Helical" evidence="7">
    <location>
        <begin position="6"/>
        <end position="25"/>
    </location>
</feature>
<dbReference type="RefSeq" id="WP_006005369.1">
    <property type="nucleotide sequence ID" value="NZ_CABKOD010000043.1"/>
</dbReference>
<evidence type="ECO:0000256" key="7">
    <source>
        <dbReference type="SAM" id="Phobius"/>
    </source>
</evidence>
<proteinExistence type="predicted"/>
<evidence type="ECO:0000256" key="4">
    <source>
        <dbReference type="ARBA" id="ARBA00022989"/>
    </source>
</evidence>
<dbReference type="GO" id="GO:0043093">
    <property type="term" value="P:FtsZ-dependent cytokinesis"/>
    <property type="evidence" value="ECO:0007669"/>
    <property type="project" value="TreeGrafter"/>
</dbReference>
<reference evidence="8 9" key="1">
    <citation type="submission" date="2020-04" db="EMBL/GenBank/DDBJ databases">
        <authorList>
            <person name="Hitch T.C.A."/>
            <person name="Wylensek D."/>
            <person name="Clavel T."/>
        </authorList>
    </citation>
    <scope>NUCLEOTIDE SEQUENCE [LARGE SCALE GENOMIC DNA]</scope>
    <source>
        <strain evidence="8 9">PG-251-APC-1</strain>
    </source>
</reference>
<evidence type="ECO:0000256" key="3">
    <source>
        <dbReference type="ARBA" id="ARBA00022692"/>
    </source>
</evidence>
<evidence type="ECO:0000256" key="6">
    <source>
        <dbReference type="ARBA" id="ARBA00023306"/>
    </source>
</evidence>
<keyword evidence="3 7" id="KW-0812">Transmembrane</keyword>
<dbReference type="Proteomes" id="UP000522333">
    <property type="component" value="Unassembled WGS sequence"/>
</dbReference>
<keyword evidence="2" id="KW-0132">Cell division</keyword>
<name>A0A848CCT6_9BACT</name>
<dbReference type="GO" id="GO:0030428">
    <property type="term" value="C:cell septum"/>
    <property type="evidence" value="ECO:0007669"/>
    <property type="project" value="TreeGrafter"/>
</dbReference>
<dbReference type="GeneID" id="83732098"/>
<evidence type="ECO:0000256" key="5">
    <source>
        <dbReference type="ARBA" id="ARBA00023136"/>
    </source>
</evidence>